<proteinExistence type="predicted"/>
<sequence length="240" mass="27192">MPMAKALAALARTCFVCVLAIVYFWSVVSPDNHTPKWSPSFMGIRVSLVSGRSSYVHGFVLKHVLPQFSLSTHFPTRSRLGPCLYRFNLGSPDCQNLSSDQLQLGPGDCVAQLLISRCLVSKAMHEEKLVCPNSPPSGRFIWWWSRNVIFLTTPYPLASRCQLLRHEGSIFQLSCVAIFNISLLIISAFLQRHRHHTFLGLLYQRSCLHVSHHLSHHHLYHHHPSHLHQTSLIMSPEAVS</sequence>
<keyword evidence="1" id="KW-1133">Transmembrane helix</keyword>
<keyword evidence="1" id="KW-0812">Transmembrane</keyword>
<accession>A0A3S5C4M6</accession>
<comment type="caution">
    <text evidence="2">The sequence shown here is derived from an EMBL/GenBank/DDBJ whole genome shotgun (WGS) entry which is preliminary data.</text>
</comment>
<dbReference type="AlphaFoldDB" id="A0A3S5C4M6"/>
<evidence type="ECO:0000313" key="2">
    <source>
        <dbReference type="EMBL" id="VEL35123.1"/>
    </source>
</evidence>
<organism evidence="2 3">
    <name type="scientific">Protopolystoma xenopodis</name>
    <dbReference type="NCBI Taxonomy" id="117903"/>
    <lineage>
        <taxon>Eukaryota</taxon>
        <taxon>Metazoa</taxon>
        <taxon>Spiralia</taxon>
        <taxon>Lophotrochozoa</taxon>
        <taxon>Platyhelminthes</taxon>
        <taxon>Monogenea</taxon>
        <taxon>Polyopisthocotylea</taxon>
        <taxon>Polystomatidea</taxon>
        <taxon>Polystomatidae</taxon>
        <taxon>Protopolystoma</taxon>
    </lineage>
</organism>
<feature type="transmembrane region" description="Helical" evidence="1">
    <location>
        <begin position="170"/>
        <end position="190"/>
    </location>
</feature>
<evidence type="ECO:0000256" key="1">
    <source>
        <dbReference type="SAM" id="Phobius"/>
    </source>
</evidence>
<reference evidence="2" key="1">
    <citation type="submission" date="2018-11" db="EMBL/GenBank/DDBJ databases">
        <authorList>
            <consortium name="Pathogen Informatics"/>
        </authorList>
    </citation>
    <scope>NUCLEOTIDE SEQUENCE</scope>
</reference>
<dbReference type="Proteomes" id="UP000784294">
    <property type="component" value="Unassembled WGS sequence"/>
</dbReference>
<keyword evidence="3" id="KW-1185">Reference proteome</keyword>
<gene>
    <name evidence="2" type="ORF">PXEA_LOCUS28563</name>
</gene>
<name>A0A3S5C4M6_9PLAT</name>
<protein>
    <submittedName>
        <fullName evidence="2">Uncharacterized protein</fullName>
    </submittedName>
</protein>
<keyword evidence="1" id="KW-0472">Membrane</keyword>
<dbReference type="EMBL" id="CAAALY010249135">
    <property type="protein sequence ID" value="VEL35123.1"/>
    <property type="molecule type" value="Genomic_DNA"/>
</dbReference>
<evidence type="ECO:0000313" key="3">
    <source>
        <dbReference type="Proteomes" id="UP000784294"/>
    </source>
</evidence>